<dbReference type="NCBIfam" id="TIGR01297">
    <property type="entry name" value="CDF"/>
    <property type="match status" value="1"/>
</dbReference>
<keyword evidence="3" id="KW-0813">Transport</keyword>
<keyword evidence="6" id="KW-0406">Ion transport</keyword>
<feature type="transmembrane region" description="Helical" evidence="8">
    <location>
        <begin position="159"/>
        <end position="179"/>
    </location>
</feature>
<dbReference type="Pfam" id="PF16916">
    <property type="entry name" value="ZT_dimer"/>
    <property type="match status" value="1"/>
</dbReference>
<dbReference type="InterPro" id="IPR027469">
    <property type="entry name" value="Cation_efflux_TMD_sf"/>
</dbReference>
<reference evidence="12" key="1">
    <citation type="journal article" date="2019" name="Int. J. Syst. Evol. Microbiol.">
        <title>The Global Catalogue of Microorganisms (GCM) 10K type strain sequencing project: providing services to taxonomists for standard genome sequencing and annotation.</title>
        <authorList>
            <consortium name="The Broad Institute Genomics Platform"/>
            <consortium name="The Broad Institute Genome Sequencing Center for Infectious Disease"/>
            <person name="Wu L."/>
            <person name="Ma J."/>
        </authorList>
    </citation>
    <scope>NUCLEOTIDE SEQUENCE [LARGE SCALE GENOMIC DNA]</scope>
    <source>
        <strain evidence="12">CCM 8896</strain>
    </source>
</reference>
<keyword evidence="7 8" id="KW-0472">Membrane</keyword>
<dbReference type="PANTHER" id="PTHR11562:SF17">
    <property type="entry name" value="RE54080P-RELATED"/>
    <property type="match status" value="1"/>
</dbReference>
<evidence type="ECO:0000256" key="4">
    <source>
        <dbReference type="ARBA" id="ARBA00022692"/>
    </source>
</evidence>
<protein>
    <submittedName>
        <fullName evidence="11">Cation diffusion facilitator family transporter</fullName>
    </submittedName>
</protein>
<dbReference type="SUPFAM" id="SSF161111">
    <property type="entry name" value="Cation efflux protein transmembrane domain-like"/>
    <property type="match status" value="1"/>
</dbReference>
<dbReference type="Proteomes" id="UP001597267">
    <property type="component" value="Unassembled WGS sequence"/>
</dbReference>
<comment type="caution">
    <text evidence="11">The sequence shown here is derived from an EMBL/GenBank/DDBJ whole genome shotgun (WGS) entry which is preliminary data.</text>
</comment>
<evidence type="ECO:0000256" key="6">
    <source>
        <dbReference type="ARBA" id="ARBA00023065"/>
    </source>
</evidence>
<dbReference type="Pfam" id="PF01545">
    <property type="entry name" value="Cation_efflux"/>
    <property type="match status" value="1"/>
</dbReference>
<feature type="transmembrane region" description="Helical" evidence="8">
    <location>
        <begin position="185"/>
        <end position="208"/>
    </location>
</feature>
<comment type="subcellular location">
    <subcellularLocation>
        <location evidence="1">Membrane</location>
        <topology evidence="1">Multi-pass membrane protein</topology>
    </subcellularLocation>
</comment>
<evidence type="ECO:0000256" key="1">
    <source>
        <dbReference type="ARBA" id="ARBA00004141"/>
    </source>
</evidence>
<evidence type="ECO:0000313" key="11">
    <source>
        <dbReference type="EMBL" id="MFD1672405.1"/>
    </source>
</evidence>
<dbReference type="PANTHER" id="PTHR11562">
    <property type="entry name" value="CATION EFFLUX PROTEIN/ ZINC TRANSPORTER"/>
    <property type="match status" value="1"/>
</dbReference>
<dbReference type="InterPro" id="IPR050681">
    <property type="entry name" value="CDF/SLC30A"/>
</dbReference>
<dbReference type="SUPFAM" id="SSF160240">
    <property type="entry name" value="Cation efflux protein cytoplasmic domain-like"/>
    <property type="match status" value="1"/>
</dbReference>
<evidence type="ECO:0000313" key="12">
    <source>
        <dbReference type="Proteomes" id="UP001597267"/>
    </source>
</evidence>
<evidence type="ECO:0000259" key="9">
    <source>
        <dbReference type="Pfam" id="PF01545"/>
    </source>
</evidence>
<evidence type="ECO:0000259" key="10">
    <source>
        <dbReference type="Pfam" id="PF16916"/>
    </source>
</evidence>
<evidence type="ECO:0000256" key="3">
    <source>
        <dbReference type="ARBA" id="ARBA00022448"/>
    </source>
</evidence>
<organism evidence="11 12">
    <name type="scientific">Agrilactobacillus yilanensis</name>
    <dbReference type="NCBI Taxonomy" id="2485997"/>
    <lineage>
        <taxon>Bacteria</taxon>
        <taxon>Bacillati</taxon>
        <taxon>Bacillota</taxon>
        <taxon>Bacilli</taxon>
        <taxon>Lactobacillales</taxon>
        <taxon>Lactobacillaceae</taxon>
        <taxon>Agrilactobacillus</taxon>
    </lineage>
</organism>
<feature type="transmembrane region" description="Helical" evidence="8">
    <location>
        <begin position="95"/>
        <end position="115"/>
    </location>
</feature>
<evidence type="ECO:0000256" key="2">
    <source>
        <dbReference type="ARBA" id="ARBA00008873"/>
    </source>
</evidence>
<evidence type="ECO:0000256" key="5">
    <source>
        <dbReference type="ARBA" id="ARBA00022989"/>
    </source>
</evidence>
<feature type="transmembrane region" description="Helical" evidence="8">
    <location>
        <begin position="55"/>
        <end position="74"/>
    </location>
</feature>
<evidence type="ECO:0000256" key="8">
    <source>
        <dbReference type="SAM" id="Phobius"/>
    </source>
</evidence>
<proteinExistence type="inferred from homology"/>
<keyword evidence="5 8" id="KW-1133">Transmembrane helix</keyword>
<dbReference type="InterPro" id="IPR002524">
    <property type="entry name" value="Cation_efflux"/>
</dbReference>
<dbReference type="InterPro" id="IPR027470">
    <property type="entry name" value="Cation_efflux_CTD"/>
</dbReference>
<gene>
    <name evidence="11" type="ORF">ACFQ5M_09870</name>
</gene>
<feature type="transmembrane region" description="Helical" evidence="8">
    <location>
        <begin position="127"/>
        <end position="147"/>
    </location>
</feature>
<keyword evidence="4 8" id="KW-0812">Transmembrane</keyword>
<dbReference type="RefSeq" id="WP_125712211.1">
    <property type="nucleotide sequence ID" value="NZ_JBHTOP010000026.1"/>
</dbReference>
<keyword evidence="12" id="KW-1185">Reference proteome</keyword>
<feature type="transmembrane region" description="Helical" evidence="8">
    <location>
        <begin position="29"/>
        <end position="49"/>
    </location>
</feature>
<dbReference type="EMBL" id="JBHTOP010000026">
    <property type="protein sequence ID" value="MFD1672405.1"/>
    <property type="molecule type" value="Genomic_DNA"/>
</dbReference>
<dbReference type="Gene3D" id="1.20.1510.10">
    <property type="entry name" value="Cation efflux protein transmembrane domain"/>
    <property type="match status" value="1"/>
</dbReference>
<feature type="domain" description="Cation efflux protein transmembrane" evidence="9">
    <location>
        <begin position="27"/>
        <end position="213"/>
    </location>
</feature>
<sequence>MEHSHEPHTHAPHNHSHSVKINNAFKIGIFLNLAFVLVEGGFGFAANAVSLVADAGHNLSDVLGLLVSWIAIVLSRKLRTSTMSYGYKRSSILAALFNAVFLLAAIAIIVVEAIQRLQNPQPVAENSMIIVATIGILINGFTAFLFMKDQKEDLNVKGAFLHMAADTGVSIGVVLAAIIMKFTGWLWLDPAFSLVIAVVILIGTWGLLRDSVKLSLDAVPDSVDLDEVQTFINAQPTVTSSHDLHVWALSTTENALTVHICRDTMADNNAFIKQLDHDLTENFKLNHTTIQVEDGRIVNESCDSCI</sequence>
<evidence type="ECO:0000256" key="7">
    <source>
        <dbReference type="ARBA" id="ARBA00023136"/>
    </source>
</evidence>
<dbReference type="InterPro" id="IPR036837">
    <property type="entry name" value="Cation_efflux_CTD_sf"/>
</dbReference>
<comment type="similarity">
    <text evidence="2">Belongs to the cation diffusion facilitator (CDF) transporter (TC 2.A.4) family. SLC30A subfamily.</text>
</comment>
<accession>A0ABW4J8W5</accession>
<feature type="domain" description="Cation efflux protein cytoplasmic" evidence="10">
    <location>
        <begin position="220"/>
        <end position="293"/>
    </location>
</feature>
<dbReference type="InterPro" id="IPR058533">
    <property type="entry name" value="Cation_efflux_TM"/>
</dbReference>
<name>A0ABW4J8W5_9LACO</name>